<dbReference type="Proteomes" id="UP000460416">
    <property type="component" value="Unassembled WGS sequence"/>
</dbReference>
<evidence type="ECO:0000313" key="2">
    <source>
        <dbReference type="EMBL" id="MUP43333.1"/>
    </source>
</evidence>
<dbReference type="RefSeq" id="WP_156277019.1">
    <property type="nucleotide sequence ID" value="NZ_BAABGI010000001.1"/>
</dbReference>
<dbReference type="AlphaFoldDB" id="A0A7K1LRC5"/>
<sequence>MFSEPKKSKSAANQNEQNRIAAGTLITGEISGKGCFRIEGTLEGSLKTPGKVVISEGGFINGTLECENADIEGNFKGKLFVKSTLSLRGPANIEGDVVAGKLAVEPGAIFNATCEMTGGVKPLKKENEKRSA</sequence>
<keyword evidence="3" id="KW-1185">Reference proteome</keyword>
<reference evidence="2 3" key="1">
    <citation type="submission" date="2019-07" db="EMBL/GenBank/DDBJ databases">
        <title>Gramella aestuarii sp. nov., isolated from a tidal flat, and emended description of Gramella echinicola.</title>
        <authorList>
            <person name="Liu L."/>
        </authorList>
    </citation>
    <scope>NUCLEOTIDE SEQUENCE [LARGE SCALE GENOMIC DNA]</scope>
    <source>
        <strain evidence="2 3">BS12</strain>
    </source>
</reference>
<organism evidence="2 3">
    <name type="scientific">Christiangramia aestuarii</name>
    <dbReference type="NCBI Taxonomy" id="1028746"/>
    <lineage>
        <taxon>Bacteria</taxon>
        <taxon>Pseudomonadati</taxon>
        <taxon>Bacteroidota</taxon>
        <taxon>Flavobacteriia</taxon>
        <taxon>Flavobacteriales</taxon>
        <taxon>Flavobacteriaceae</taxon>
        <taxon>Christiangramia</taxon>
    </lineage>
</organism>
<dbReference type="OrthoDB" id="5432602at2"/>
<comment type="caution">
    <text evidence="2">The sequence shown here is derived from an EMBL/GenBank/DDBJ whole genome shotgun (WGS) entry which is preliminary data.</text>
</comment>
<evidence type="ECO:0000256" key="1">
    <source>
        <dbReference type="ARBA" id="ARBA00044755"/>
    </source>
</evidence>
<dbReference type="Pfam" id="PF04519">
    <property type="entry name" value="Bactofilin"/>
    <property type="match status" value="1"/>
</dbReference>
<dbReference type="InterPro" id="IPR007607">
    <property type="entry name" value="BacA/B"/>
</dbReference>
<dbReference type="PANTHER" id="PTHR35024:SF4">
    <property type="entry name" value="POLYMER-FORMING CYTOSKELETAL PROTEIN"/>
    <property type="match status" value="1"/>
</dbReference>
<accession>A0A7K1LRC5</accession>
<gene>
    <name evidence="2" type="ORF">FLP08_12165</name>
</gene>
<protein>
    <submittedName>
        <fullName evidence="2">Polymer-forming cytoskeletal protein</fullName>
    </submittedName>
</protein>
<proteinExistence type="inferred from homology"/>
<comment type="similarity">
    <text evidence="1">Belongs to the bactofilin family.</text>
</comment>
<dbReference type="EMBL" id="VJVW01000004">
    <property type="protein sequence ID" value="MUP43333.1"/>
    <property type="molecule type" value="Genomic_DNA"/>
</dbReference>
<name>A0A7K1LRC5_9FLAO</name>
<evidence type="ECO:0000313" key="3">
    <source>
        <dbReference type="Proteomes" id="UP000460416"/>
    </source>
</evidence>
<dbReference type="PANTHER" id="PTHR35024">
    <property type="entry name" value="HYPOTHETICAL CYTOSOLIC PROTEIN"/>
    <property type="match status" value="1"/>
</dbReference>